<dbReference type="InterPro" id="IPR030960">
    <property type="entry name" value="DHQS/DOIS_N"/>
</dbReference>
<dbReference type="GO" id="GO:0046872">
    <property type="term" value="F:metal ion binding"/>
    <property type="evidence" value="ECO:0007669"/>
    <property type="project" value="UniProtKB-KW"/>
</dbReference>
<dbReference type="GO" id="GO:0005737">
    <property type="term" value="C:cytoplasm"/>
    <property type="evidence" value="ECO:0007669"/>
    <property type="project" value="UniProtKB-SubCell"/>
</dbReference>
<dbReference type="RefSeq" id="WP_020373314.1">
    <property type="nucleotide sequence ID" value="NZ_FWWY01000001.1"/>
</dbReference>
<dbReference type="GO" id="GO:0009423">
    <property type="term" value="P:chorismate biosynthetic process"/>
    <property type="evidence" value="ECO:0007669"/>
    <property type="project" value="UniProtKB-UniRule"/>
</dbReference>
<dbReference type="FunFam" id="3.40.50.1970:FF:000007">
    <property type="entry name" value="Pentafunctional AROM polypeptide"/>
    <property type="match status" value="1"/>
</dbReference>
<evidence type="ECO:0000256" key="11">
    <source>
        <dbReference type="ARBA" id="ARBA00022605"/>
    </source>
</evidence>
<evidence type="ECO:0000256" key="18">
    <source>
        <dbReference type="ARBA" id="ARBA00023285"/>
    </source>
</evidence>
<comment type="subcellular location">
    <subcellularLocation>
        <location evidence="5">Cytoplasm</location>
    </subcellularLocation>
</comment>
<dbReference type="Proteomes" id="UP000192660">
    <property type="component" value="Unassembled WGS sequence"/>
</dbReference>
<evidence type="ECO:0000256" key="9">
    <source>
        <dbReference type="ARBA" id="ARBA00017684"/>
    </source>
</evidence>
<keyword evidence="13" id="KW-0547">Nucleotide-binding</keyword>
<comment type="cofactor">
    <cofactor evidence="2">
        <name>NAD(+)</name>
        <dbReference type="ChEBI" id="CHEBI:57540"/>
    </cofactor>
</comment>
<name>A0A1W1WIS0_SULTA</name>
<keyword evidence="15" id="KW-0520">NAD</keyword>
<comment type="cofactor">
    <cofactor evidence="4">
        <name>Zn(2+)</name>
        <dbReference type="ChEBI" id="CHEBI:29105"/>
    </cofactor>
</comment>
<dbReference type="Gene3D" id="3.40.50.1970">
    <property type="match status" value="1"/>
</dbReference>
<dbReference type="GO" id="GO:0009073">
    <property type="term" value="P:aromatic amino acid family biosynthetic process"/>
    <property type="evidence" value="ECO:0007669"/>
    <property type="project" value="UniProtKB-KW"/>
</dbReference>
<keyword evidence="17" id="KW-0456">Lyase</keyword>
<dbReference type="Pfam" id="PF01761">
    <property type="entry name" value="DHQ_synthase"/>
    <property type="match status" value="1"/>
</dbReference>
<dbReference type="InterPro" id="IPR030963">
    <property type="entry name" value="DHQ_synth_fam"/>
</dbReference>
<keyword evidence="10" id="KW-0963">Cytoplasm</keyword>
<dbReference type="NCBIfam" id="TIGR01357">
    <property type="entry name" value="aroB"/>
    <property type="match status" value="1"/>
</dbReference>
<evidence type="ECO:0000256" key="12">
    <source>
        <dbReference type="ARBA" id="ARBA00022723"/>
    </source>
</evidence>
<evidence type="ECO:0000259" key="20">
    <source>
        <dbReference type="Pfam" id="PF01761"/>
    </source>
</evidence>
<keyword evidence="23" id="KW-1185">Reference proteome</keyword>
<gene>
    <name evidence="22" type="ORF">SAMN00768000_2656</name>
</gene>
<dbReference type="PANTHER" id="PTHR43622:SF7">
    <property type="entry name" value="3-DEHYDROQUINATE SYNTHASE, CHLOROPLASTIC"/>
    <property type="match status" value="1"/>
</dbReference>
<evidence type="ECO:0000256" key="13">
    <source>
        <dbReference type="ARBA" id="ARBA00022741"/>
    </source>
</evidence>
<keyword evidence="14" id="KW-0862">Zinc</keyword>
<dbReference type="InterPro" id="IPR016037">
    <property type="entry name" value="DHQ_synth_AroB"/>
</dbReference>
<dbReference type="InterPro" id="IPR056179">
    <property type="entry name" value="DHQS_C"/>
</dbReference>
<comment type="cofactor">
    <cofactor evidence="3">
        <name>Co(2+)</name>
        <dbReference type="ChEBI" id="CHEBI:48828"/>
    </cofactor>
</comment>
<proteinExistence type="inferred from homology"/>
<evidence type="ECO:0000256" key="19">
    <source>
        <dbReference type="NCBIfam" id="TIGR01357"/>
    </source>
</evidence>
<comment type="catalytic activity">
    <reaction evidence="1">
        <text>7-phospho-2-dehydro-3-deoxy-D-arabino-heptonate = 3-dehydroquinate + phosphate</text>
        <dbReference type="Rhea" id="RHEA:21968"/>
        <dbReference type="ChEBI" id="CHEBI:32364"/>
        <dbReference type="ChEBI" id="CHEBI:43474"/>
        <dbReference type="ChEBI" id="CHEBI:58394"/>
        <dbReference type="EC" id="4.2.3.4"/>
    </reaction>
</comment>
<evidence type="ECO:0000256" key="10">
    <source>
        <dbReference type="ARBA" id="ARBA00022490"/>
    </source>
</evidence>
<evidence type="ECO:0000259" key="21">
    <source>
        <dbReference type="Pfam" id="PF24621"/>
    </source>
</evidence>
<dbReference type="Pfam" id="PF24621">
    <property type="entry name" value="DHQS_C"/>
    <property type="match status" value="1"/>
</dbReference>
<feature type="domain" description="3-dehydroquinate synthase C-terminal" evidence="21">
    <location>
        <begin position="183"/>
        <end position="325"/>
    </location>
</feature>
<comment type="similarity">
    <text evidence="7">Belongs to the sugar phosphate cyclases superfamily. Dehydroquinate synthase family.</text>
</comment>
<evidence type="ECO:0000256" key="14">
    <source>
        <dbReference type="ARBA" id="ARBA00022833"/>
    </source>
</evidence>
<sequence length="360" mass="39752">MNKAIVIESQSYQKSEVMIGHETLSVWPWSSWLPENAPVVMVVDPKLETQIEPLVSAIEKSRQAHMTVVPRTIAEHDKTLETVAALYRDFGKHRVTRDTVVVAVGGGVLTDLVGYVAATYLRGLRWIAVPTTLLAQVDAAIGGKVAVNTEFGKNLVGAFHLPAIVAIDTAMLSTLPLKEWRAGLGEVIKSALIAGGHLYEWVQQKQEPLGDLTPWWASVIAETAALKARIVQVDLYEQNQRMFLNFGHTAGHALENYFGYGTLSHGEAVGLGTLVALSLSERVLGLRKAVREQVMGWLRQWGLPTKSQPFDPAKIYEIMAQDKKARAYGLQWVLLKDIGDPLVTRQVDSQQVMEALEEIQ</sequence>
<dbReference type="GO" id="GO:0008652">
    <property type="term" value="P:amino acid biosynthetic process"/>
    <property type="evidence" value="ECO:0007669"/>
    <property type="project" value="UniProtKB-KW"/>
</dbReference>
<keyword evidence="12" id="KW-0479">Metal-binding</keyword>
<dbReference type="OrthoDB" id="9806583at2"/>
<evidence type="ECO:0000256" key="5">
    <source>
        <dbReference type="ARBA" id="ARBA00004496"/>
    </source>
</evidence>
<comment type="pathway">
    <text evidence="6">Metabolic intermediate biosynthesis; chorismate biosynthesis; chorismate from D-erythrose 4-phosphate and phosphoenolpyruvate: step 2/7.</text>
</comment>
<dbReference type="AlphaFoldDB" id="A0A1W1WIS0"/>
<evidence type="ECO:0000256" key="1">
    <source>
        <dbReference type="ARBA" id="ARBA00001393"/>
    </source>
</evidence>
<organism evidence="22 23">
    <name type="scientific">Sulfobacillus thermosulfidooxidans (strain DSM 9293 / VKM B-1269 / AT-1)</name>
    <dbReference type="NCBI Taxonomy" id="929705"/>
    <lineage>
        <taxon>Bacteria</taxon>
        <taxon>Bacillati</taxon>
        <taxon>Bacillota</taxon>
        <taxon>Clostridia</taxon>
        <taxon>Eubacteriales</taxon>
        <taxon>Clostridiales Family XVII. Incertae Sedis</taxon>
        <taxon>Sulfobacillus</taxon>
    </lineage>
</organism>
<keyword evidence="11" id="KW-0028">Amino-acid biosynthesis</keyword>
<protein>
    <recommendedName>
        <fullName evidence="9 19">3-dehydroquinate synthase</fullName>
        <ecNumber evidence="8 19">4.2.3.4</ecNumber>
    </recommendedName>
</protein>
<dbReference type="STRING" id="28034.BFX07_11920"/>
<accession>A0A1W1WIS0</accession>
<evidence type="ECO:0000256" key="6">
    <source>
        <dbReference type="ARBA" id="ARBA00004661"/>
    </source>
</evidence>
<evidence type="ECO:0000313" key="22">
    <source>
        <dbReference type="EMBL" id="SMC06145.1"/>
    </source>
</evidence>
<evidence type="ECO:0000256" key="15">
    <source>
        <dbReference type="ARBA" id="ARBA00023027"/>
    </source>
</evidence>
<feature type="domain" description="3-dehydroquinate synthase N-terminal" evidence="20">
    <location>
        <begin position="74"/>
        <end position="181"/>
    </location>
</feature>
<evidence type="ECO:0000256" key="8">
    <source>
        <dbReference type="ARBA" id="ARBA00013031"/>
    </source>
</evidence>
<evidence type="ECO:0000256" key="17">
    <source>
        <dbReference type="ARBA" id="ARBA00023239"/>
    </source>
</evidence>
<dbReference type="EC" id="4.2.3.4" evidence="8 19"/>
<evidence type="ECO:0000256" key="7">
    <source>
        <dbReference type="ARBA" id="ARBA00005412"/>
    </source>
</evidence>
<dbReference type="CDD" id="cd08195">
    <property type="entry name" value="DHQS"/>
    <property type="match status" value="1"/>
</dbReference>
<evidence type="ECO:0000256" key="4">
    <source>
        <dbReference type="ARBA" id="ARBA00001947"/>
    </source>
</evidence>
<evidence type="ECO:0000313" key="23">
    <source>
        <dbReference type="Proteomes" id="UP000192660"/>
    </source>
</evidence>
<evidence type="ECO:0000256" key="16">
    <source>
        <dbReference type="ARBA" id="ARBA00023141"/>
    </source>
</evidence>
<reference evidence="23" key="1">
    <citation type="submission" date="2017-04" db="EMBL/GenBank/DDBJ databases">
        <authorList>
            <person name="Varghese N."/>
            <person name="Submissions S."/>
        </authorList>
    </citation>
    <scope>NUCLEOTIDE SEQUENCE [LARGE SCALE GENOMIC DNA]</scope>
    <source>
        <strain evidence="23">DSM 9293</strain>
    </source>
</reference>
<dbReference type="GO" id="GO:0000166">
    <property type="term" value="F:nucleotide binding"/>
    <property type="evidence" value="ECO:0007669"/>
    <property type="project" value="UniProtKB-KW"/>
</dbReference>
<keyword evidence="16" id="KW-0057">Aromatic amino acid biosynthesis</keyword>
<evidence type="ECO:0000256" key="3">
    <source>
        <dbReference type="ARBA" id="ARBA00001941"/>
    </source>
</evidence>
<keyword evidence="18" id="KW-0170">Cobalt</keyword>
<dbReference type="GO" id="GO:0003856">
    <property type="term" value="F:3-dehydroquinate synthase activity"/>
    <property type="evidence" value="ECO:0007669"/>
    <property type="project" value="UniProtKB-UniRule"/>
</dbReference>
<dbReference type="InterPro" id="IPR050071">
    <property type="entry name" value="Dehydroquinate_synthase"/>
</dbReference>
<dbReference type="PANTHER" id="PTHR43622">
    <property type="entry name" value="3-DEHYDROQUINATE SYNTHASE"/>
    <property type="match status" value="1"/>
</dbReference>
<dbReference type="EMBL" id="FWWY01000001">
    <property type="protein sequence ID" value="SMC06145.1"/>
    <property type="molecule type" value="Genomic_DNA"/>
</dbReference>
<dbReference type="Gene3D" id="1.20.1090.10">
    <property type="entry name" value="Dehydroquinate synthase-like - alpha domain"/>
    <property type="match status" value="1"/>
</dbReference>
<dbReference type="SUPFAM" id="SSF56796">
    <property type="entry name" value="Dehydroquinate synthase-like"/>
    <property type="match status" value="1"/>
</dbReference>
<evidence type="ECO:0000256" key="2">
    <source>
        <dbReference type="ARBA" id="ARBA00001911"/>
    </source>
</evidence>
<dbReference type="PIRSF" id="PIRSF001455">
    <property type="entry name" value="DHQ_synth"/>
    <property type="match status" value="1"/>
</dbReference>